<feature type="transmembrane region" description="Helical" evidence="7">
    <location>
        <begin position="146"/>
        <end position="168"/>
    </location>
</feature>
<feature type="transmembrane region" description="Helical" evidence="7">
    <location>
        <begin position="113"/>
        <end position="134"/>
    </location>
</feature>
<feature type="transmembrane region" description="Helical" evidence="7">
    <location>
        <begin position="342"/>
        <end position="375"/>
    </location>
</feature>
<evidence type="ECO:0000256" key="3">
    <source>
        <dbReference type="ARBA" id="ARBA00022475"/>
    </source>
</evidence>
<dbReference type="PROSITE" id="PS50850">
    <property type="entry name" value="MFS"/>
    <property type="match status" value="1"/>
</dbReference>
<name>A0A9X3SQ98_9ACTN</name>
<feature type="transmembrane region" description="Helical" evidence="7">
    <location>
        <begin position="208"/>
        <end position="227"/>
    </location>
</feature>
<evidence type="ECO:0000256" key="5">
    <source>
        <dbReference type="ARBA" id="ARBA00022989"/>
    </source>
</evidence>
<dbReference type="InterPro" id="IPR020846">
    <property type="entry name" value="MFS_dom"/>
</dbReference>
<dbReference type="Gene3D" id="1.20.1250.20">
    <property type="entry name" value="MFS general substrate transporter like domains"/>
    <property type="match status" value="1"/>
</dbReference>
<keyword evidence="6 7" id="KW-0472">Membrane</keyword>
<evidence type="ECO:0000259" key="8">
    <source>
        <dbReference type="PROSITE" id="PS50850"/>
    </source>
</evidence>
<keyword evidence="3" id="KW-1003">Cell membrane</keyword>
<feature type="transmembrane region" description="Helical" evidence="7">
    <location>
        <begin position="58"/>
        <end position="76"/>
    </location>
</feature>
<evidence type="ECO:0000256" key="4">
    <source>
        <dbReference type="ARBA" id="ARBA00022692"/>
    </source>
</evidence>
<keyword evidence="4 7" id="KW-0812">Transmembrane</keyword>
<proteinExistence type="predicted"/>
<feature type="transmembrane region" description="Helical" evidence="7">
    <location>
        <begin position="309"/>
        <end position="330"/>
    </location>
</feature>
<dbReference type="PANTHER" id="PTHR42718:SF47">
    <property type="entry name" value="METHYL VIOLOGEN RESISTANCE PROTEIN SMVA"/>
    <property type="match status" value="1"/>
</dbReference>
<organism evidence="9 10">
    <name type="scientific">Glycomyces luteolus</name>
    <dbReference type="NCBI Taxonomy" id="2670330"/>
    <lineage>
        <taxon>Bacteria</taxon>
        <taxon>Bacillati</taxon>
        <taxon>Actinomycetota</taxon>
        <taxon>Actinomycetes</taxon>
        <taxon>Glycomycetales</taxon>
        <taxon>Glycomycetaceae</taxon>
        <taxon>Glycomyces</taxon>
    </lineage>
</organism>
<evidence type="ECO:0000313" key="9">
    <source>
        <dbReference type="EMBL" id="MDA1360297.1"/>
    </source>
</evidence>
<dbReference type="InterPro" id="IPR036259">
    <property type="entry name" value="MFS_trans_sf"/>
</dbReference>
<dbReference type="Proteomes" id="UP001146067">
    <property type="component" value="Unassembled WGS sequence"/>
</dbReference>
<dbReference type="Pfam" id="PF07690">
    <property type="entry name" value="MFS_1"/>
    <property type="match status" value="1"/>
</dbReference>
<dbReference type="RefSeq" id="WP_270110210.1">
    <property type="nucleotide sequence ID" value="NZ_JAPZVP010000008.1"/>
</dbReference>
<dbReference type="GO" id="GO:0005886">
    <property type="term" value="C:plasma membrane"/>
    <property type="evidence" value="ECO:0007669"/>
    <property type="project" value="UniProtKB-SubCell"/>
</dbReference>
<feature type="transmembrane region" description="Helical" evidence="7">
    <location>
        <begin position="21"/>
        <end position="46"/>
    </location>
</feature>
<feature type="transmembrane region" description="Helical" evidence="7">
    <location>
        <begin position="233"/>
        <end position="254"/>
    </location>
</feature>
<reference evidence="9" key="1">
    <citation type="submission" date="2022-12" db="EMBL/GenBank/DDBJ databases">
        <title>Gycomyces niveus sp.nov.,a novel actinomycete isolated from soil in Shouguan.</title>
        <authorList>
            <person name="Yang X."/>
        </authorList>
    </citation>
    <scope>NUCLEOTIDE SEQUENCE</scope>
    <source>
        <strain evidence="9">NEAU-A15</strain>
    </source>
</reference>
<dbReference type="CDD" id="cd17321">
    <property type="entry name" value="MFS_MMR_MDR_like"/>
    <property type="match status" value="1"/>
</dbReference>
<dbReference type="PANTHER" id="PTHR42718">
    <property type="entry name" value="MAJOR FACILITATOR SUPERFAMILY MULTIDRUG TRANSPORTER MFSC"/>
    <property type="match status" value="1"/>
</dbReference>
<dbReference type="AlphaFoldDB" id="A0A9X3SQ98"/>
<dbReference type="EMBL" id="JAPZVP010000008">
    <property type="protein sequence ID" value="MDA1360297.1"/>
    <property type="molecule type" value="Genomic_DNA"/>
</dbReference>
<evidence type="ECO:0000256" key="2">
    <source>
        <dbReference type="ARBA" id="ARBA00022448"/>
    </source>
</evidence>
<feature type="transmembrane region" description="Helical" evidence="7">
    <location>
        <begin position="174"/>
        <end position="196"/>
    </location>
</feature>
<dbReference type="GO" id="GO:0022857">
    <property type="term" value="F:transmembrane transporter activity"/>
    <property type="evidence" value="ECO:0007669"/>
    <property type="project" value="InterPro"/>
</dbReference>
<keyword evidence="5 7" id="KW-1133">Transmembrane helix</keyword>
<protein>
    <submittedName>
        <fullName evidence="9">MFS transporter</fullName>
    </submittedName>
</protein>
<comment type="subcellular location">
    <subcellularLocation>
        <location evidence="1">Cell membrane</location>
        <topology evidence="1">Multi-pass membrane protein</topology>
    </subcellularLocation>
</comment>
<evidence type="ECO:0000256" key="1">
    <source>
        <dbReference type="ARBA" id="ARBA00004651"/>
    </source>
</evidence>
<keyword evidence="10" id="KW-1185">Reference proteome</keyword>
<dbReference type="SUPFAM" id="SSF103473">
    <property type="entry name" value="MFS general substrate transporter"/>
    <property type="match status" value="1"/>
</dbReference>
<evidence type="ECO:0000256" key="6">
    <source>
        <dbReference type="ARBA" id="ARBA00023136"/>
    </source>
</evidence>
<evidence type="ECO:0000256" key="7">
    <source>
        <dbReference type="SAM" id="Phobius"/>
    </source>
</evidence>
<feature type="transmembrane region" description="Helical" evidence="7">
    <location>
        <begin position="88"/>
        <end position="107"/>
    </location>
</feature>
<keyword evidence="2" id="KW-0813">Transport</keyword>
<accession>A0A9X3SQ98</accession>
<feature type="domain" description="Major facilitator superfamily (MFS) profile" evidence="8">
    <location>
        <begin position="22"/>
        <end position="500"/>
    </location>
</feature>
<feature type="transmembrane region" description="Helical" evidence="7">
    <location>
        <begin position="477"/>
        <end position="496"/>
    </location>
</feature>
<dbReference type="InterPro" id="IPR011701">
    <property type="entry name" value="MFS"/>
</dbReference>
<comment type="caution">
    <text evidence="9">The sequence shown here is derived from an EMBL/GenBank/DDBJ whole genome shotgun (WGS) entry which is preliminary data.</text>
</comment>
<feature type="transmembrane region" description="Helical" evidence="7">
    <location>
        <begin position="275"/>
        <end position="297"/>
    </location>
</feature>
<evidence type="ECO:0000313" key="10">
    <source>
        <dbReference type="Proteomes" id="UP001146067"/>
    </source>
</evidence>
<sequence length="504" mass="51724">MAATLRAPQEPRARISAKQGWALATLVLPVLLISIDMTVLGFAVPFLSEDLAPTSSQLLWIVDVYGFVLAGLLVTMGTLGDRVGRRRLLVIGSAAFAVASVLAAYAPSAEALIAARALLGLAGATLMPTTLALMRNLFHDDRQRKFAIAIWASGFSAGAALGPILGGWLLEHFWWGSVFLMAAPVSLAVVLAAPFLLPESKDPNPGRIDLPSVALSFLAMFPFVYGVKTTAEHGITVAAVAAVAAGAVAGVWFVRRQKRLEHPLIDVGLFRLRRFSASLATNFTIVFAMISALFLLTQYLQLVLGFSPMQAGLLLLPGMAVSVVTGLFAVRLSERIGMGRTIIGGLTFVIAGFAAMTLIGVDAGAAVVAVAFALIGGGSGLAQTVTNDAILAAAPADRAGAASAISETAYELGGAMGVALLGSLATGIYRAELGDAPSAAAETLGEAAHVAATLPAEAGDALMAAAKTAFTDGLRSVAVVAAVLVLVATVAVGRTLRSNARAGR</sequence>
<gene>
    <name evidence="9" type="ORF">O1R50_11730</name>
</gene>
<dbReference type="Gene3D" id="1.20.1720.10">
    <property type="entry name" value="Multidrug resistance protein D"/>
    <property type="match status" value="1"/>
</dbReference>